<dbReference type="OrthoDB" id="2401965at2759"/>
<dbReference type="OMA" id="MEHITAM"/>
<name>J9DA92_EDHAE</name>
<dbReference type="InterPro" id="IPR043129">
    <property type="entry name" value="ATPase_NBD"/>
</dbReference>
<accession>J9DA92</accession>
<dbReference type="Gene3D" id="3.30.420.40">
    <property type="match status" value="1"/>
</dbReference>
<evidence type="ECO:0000256" key="1">
    <source>
        <dbReference type="ARBA" id="ARBA00022741"/>
    </source>
</evidence>
<comment type="caution">
    <text evidence="3">The sequence shown here is derived from an EMBL/GenBank/DDBJ whole genome shotgun (WGS) entry which is preliminary data.</text>
</comment>
<dbReference type="VEuPathDB" id="MicrosporidiaDB:EDEG_00132"/>
<organism evidence="3 4">
    <name type="scientific">Edhazardia aedis (strain USNM 41457)</name>
    <name type="common">Microsporidian parasite</name>
    <dbReference type="NCBI Taxonomy" id="1003232"/>
    <lineage>
        <taxon>Eukaryota</taxon>
        <taxon>Fungi</taxon>
        <taxon>Fungi incertae sedis</taxon>
        <taxon>Microsporidia</taxon>
        <taxon>Edhazardia</taxon>
    </lineage>
</organism>
<dbReference type="PANTHER" id="PTHR19375">
    <property type="entry name" value="HEAT SHOCK PROTEIN 70KDA"/>
    <property type="match status" value="1"/>
</dbReference>
<protein>
    <recommendedName>
        <fullName evidence="5">Hsp70-like protein</fullName>
    </recommendedName>
</protein>
<dbReference type="GO" id="GO:0005524">
    <property type="term" value="F:ATP binding"/>
    <property type="evidence" value="ECO:0007669"/>
    <property type="project" value="UniProtKB-KW"/>
</dbReference>
<dbReference type="AlphaFoldDB" id="J9DA92"/>
<dbReference type="SUPFAM" id="SSF53067">
    <property type="entry name" value="Actin-like ATPase domain"/>
    <property type="match status" value="1"/>
</dbReference>
<evidence type="ECO:0000313" key="3">
    <source>
        <dbReference type="EMBL" id="EJW04429.1"/>
    </source>
</evidence>
<dbReference type="PROSITE" id="PS00297">
    <property type="entry name" value="HSP70_1"/>
    <property type="match status" value="1"/>
</dbReference>
<evidence type="ECO:0000313" key="4">
    <source>
        <dbReference type="Proteomes" id="UP000003163"/>
    </source>
</evidence>
<keyword evidence="2" id="KW-0067">ATP-binding</keyword>
<keyword evidence="1" id="KW-0547">Nucleotide-binding</keyword>
<dbReference type="InterPro" id="IPR013126">
    <property type="entry name" value="Hsp_70_fam"/>
</dbReference>
<dbReference type="STRING" id="1003232.J9DA92"/>
<dbReference type="Proteomes" id="UP000003163">
    <property type="component" value="Unassembled WGS sequence"/>
</dbReference>
<gene>
    <name evidence="3" type="ORF">EDEG_00132</name>
</gene>
<dbReference type="InParanoid" id="J9DA92"/>
<dbReference type="HOGENOM" id="CLU_1555227_0_0_1"/>
<dbReference type="PRINTS" id="PR00301">
    <property type="entry name" value="HEATSHOCK70"/>
</dbReference>
<dbReference type="Pfam" id="PF00012">
    <property type="entry name" value="HSP70"/>
    <property type="match status" value="1"/>
</dbReference>
<proteinExistence type="predicted"/>
<reference evidence="4" key="2">
    <citation type="submission" date="2015-07" db="EMBL/GenBank/DDBJ databases">
        <title>Contrasting host-pathogen interactions and genome evolution in two generalist and specialist microsporidian pathogens of mosquitoes.</title>
        <authorList>
            <consortium name="The Broad Institute Genomics Platform"/>
            <consortium name="The Broad Institute Genome Sequencing Center for Infectious Disease"/>
            <person name="Cuomo C.A."/>
            <person name="Sanscrainte N.D."/>
            <person name="Goldberg J.M."/>
            <person name="Heiman D."/>
            <person name="Young S."/>
            <person name="Zeng Q."/>
            <person name="Becnel J.J."/>
            <person name="Birren B.W."/>
        </authorList>
    </citation>
    <scope>NUCLEOTIDE SEQUENCE [LARGE SCALE GENOMIC DNA]</scope>
    <source>
        <strain evidence="4">USNM 41457</strain>
    </source>
</reference>
<dbReference type="InterPro" id="IPR018181">
    <property type="entry name" value="Heat_shock_70_CS"/>
</dbReference>
<evidence type="ECO:0008006" key="5">
    <source>
        <dbReference type="Google" id="ProtNLM"/>
    </source>
</evidence>
<sequence length="172" mass="18785">MSSDKGSSKAIGIDLGTTYSCVSVYQHGKCEVITNADGDRTTPSAIFFASSKERMVGASALAQCNQAPQSGAALSKRFIGRGFDEPEVIKARSSCGFSLVKWDNVFRCESKNNTPEPNITDNIRYKINRGGEEIYIDPIEVSTQILMYLKQCAQNYLGHDVESAVHNSPSTF</sequence>
<evidence type="ECO:0000256" key="2">
    <source>
        <dbReference type="ARBA" id="ARBA00022840"/>
    </source>
</evidence>
<keyword evidence="4" id="KW-1185">Reference proteome</keyword>
<dbReference type="EMBL" id="AFBI03000002">
    <property type="protein sequence ID" value="EJW04429.1"/>
    <property type="molecule type" value="Genomic_DNA"/>
</dbReference>
<dbReference type="GO" id="GO:0140662">
    <property type="term" value="F:ATP-dependent protein folding chaperone"/>
    <property type="evidence" value="ECO:0007669"/>
    <property type="project" value="InterPro"/>
</dbReference>
<reference evidence="3 4" key="1">
    <citation type="submission" date="2011-08" db="EMBL/GenBank/DDBJ databases">
        <authorList>
            <person name="Liu Z.J."/>
            <person name="Shi F.L."/>
            <person name="Lu J.Q."/>
            <person name="Li M."/>
            <person name="Wang Z.L."/>
        </authorList>
    </citation>
    <scope>NUCLEOTIDE SEQUENCE [LARGE SCALE GENOMIC DNA]</scope>
    <source>
        <strain evidence="3 4">USNM 41457</strain>
    </source>
</reference>